<evidence type="ECO:0000259" key="3">
    <source>
        <dbReference type="Pfam" id="PF00561"/>
    </source>
</evidence>
<dbReference type="Pfam" id="PF00561">
    <property type="entry name" value="Abhydrolase_1"/>
    <property type="match status" value="1"/>
</dbReference>
<organism evidence="4 5">
    <name type="scientific">Acrodontium crateriforme</name>
    <dbReference type="NCBI Taxonomy" id="150365"/>
    <lineage>
        <taxon>Eukaryota</taxon>
        <taxon>Fungi</taxon>
        <taxon>Dikarya</taxon>
        <taxon>Ascomycota</taxon>
        <taxon>Pezizomycotina</taxon>
        <taxon>Dothideomycetes</taxon>
        <taxon>Dothideomycetidae</taxon>
        <taxon>Mycosphaerellales</taxon>
        <taxon>Teratosphaeriaceae</taxon>
        <taxon>Acrodontium</taxon>
    </lineage>
</organism>
<evidence type="ECO:0000313" key="4">
    <source>
        <dbReference type="EMBL" id="WPH02972.1"/>
    </source>
</evidence>
<name>A0AAQ3MCX6_9PEZI</name>
<dbReference type="AlphaFoldDB" id="A0AAQ3MCX6"/>
<comment type="similarity">
    <text evidence="2">Belongs to the AB hydrolase superfamily. Epoxide hydrolase family.</text>
</comment>
<dbReference type="GO" id="GO:0016787">
    <property type="term" value="F:hydrolase activity"/>
    <property type="evidence" value="ECO:0007669"/>
    <property type="project" value="UniProtKB-KW"/>
</dbReference>
<dbReference type="InterPro" id="IPR000073">
    <property type="entry name" value="AB_hydrolase_1"/>
</dbReference>
<dbReference type="Proteomes" id="UP001303373">
    <property type="component" value="Chromosome 9"/>
</dbReference>
<dbReference type="Gene3D" id="3.40.50.1820">
    <property type="entry name" value="alpha/beta hydrolase"/>
    <property type="match status" value="1"/>
</dbReference>
<dbReference type="InterPro" id="IPR000639">
    <property type="entry name" value="Epox_hydrolase-like"/>
</dbReference>
<dbReference type="EMBL" id="CP138588">
    <property type="protein sequence ID" value="WPH02972.1"/>
    <property type="molecule type" value="Genomic_DNA"/>
</dbReference>
<protein>
    <recommendedName>
        <fullName evidence="3">AB hydrolase-1 domain-containing protein</fullName>
    </recommendedName>
</protein>
<accession>A0AAQ3MCX6</accession>
<sequence>MADATNGVLTRIGGLLGIPAEVQNMALPSIGSLATLRYPYMNRLLISVNMAVDKITPNDPRVKHQFTEVDGHKWHWLDAAPQGEQKGVVVLVHGYPDLSLAWRYQIPMLMNLGLRCIAIDCMGYGRTGASDKLSDYSFKNHATAIRGIAKAINAPKVILGGHDWGGMVVYRTAQWCADIVSHVFSVATPYAQPQPQFISTEQLVAAGMTMFGYQLQFGSEDQVIEKAVHNEAKIRKWLTGLYGGKPSGGRVIMTPEKGVDLSIVEDDSEIGMSPLLNQEELDYYVAEWSRNGVHGPCNWYRTRRVNYEEELELPENCKNGSSNQITQPVLFIQCLDDHILIPKLSAGMESQIPHLSRGEVKTAHWALWQDPENVNRIVKAWFEGVVFGGKTKM</sequence>
<proteinExistence type="inferred from homology"/>
<evidence type="ECO:0000256" key="2">
    <source>
        <dbReference type="ARBA" id="ARBA00038334"/>
    </source>
</evidence>
<evidence type="ECO:0000313" key="5">
    <source>
        <dbReference type="Proteomes" id="UP001303373"/>
    </source>
</evidence>
<feature type="domain" description="AB hydrolase-1" evidence="3">
    <location>
        <begin position="88"/>
        <end position="371"/>
    </location>
</feature>
<dbReference type="InterPro" id="IPR029058">
    <property type="entry name" value="AB_hydrolase_fold"/>
</dbReference>
<dbReference type="PANTHER" id="PTHR43329">
    <property type="entry name" value="EPOXIDE HYDROLASE"/>
    <property type="match status" value="1"/>
</dbReference>
<keyword evidence="1" id="KW-0378">Hydrolase</keyword>
<reference evidence="4 5" key="1">
    <citation type="submission" date="2023-11" db="EMBL/GenBank/DDBJ databases">
        <title>An acidophilic fungus is an integral part of prey digestion in a carnivorous sundew plant.</title>
        <authorList>
            <person name="Tsai I.J."/>
        </authorList>
    </citation>
    <scope>NUCLEOTIDE SEQUENCE [LARGE SCALE GENOMIC DNA]</scope>
    <source>
        <strain evidence="4">169a</strain>
    </source>
</reference>
<dbReference type="PRINTS" id="PR00412">
    <property type="entry name" value="EPOXHYDRLASE"/>
</dbReference>
<evidence type="ECO:0000256" key="1">
    <source>
        <dbReference type="ARBA" id="ARBA00022801"/>
    </source>
</evidence>
<gene>
    <name evidence="4" type="ORF">R9X50_00584400</name>
</gene>
<keyword evidence="5" id="KW-1185">Reference proteome</keyword>
<dbReference type="SUPFAM" id="SSF53474">
    <property type="entry name" value="alpha/beta-Hydrolases"/>
    <property type="match status" value="1"/>
</dbReference>